<name>A0A6I4SXD9_9SPHN</name>
<organism evidence="2 3">
    <name type="scientific">Croceibacterium salegens</name>
    <dbReference type="NCBI Taxonomy" id="1737568"/>
    <lineage>
        <taxon>Bacteria</taxon>
        <taxon>Pseudomonadati</taxon>
        <taxon>Pseudomonadota</taxon>
        <taxon>Alphaproteobacteria</taxon>
        <taxon>Sphingomonadales</taxon>
        <taxon>Erythrobacteraceae</taxon>
        <taxon>Croceibacterium</taxon>
    </lineage>
</organism>
<comment type="caution">
    <text evidence="2">The sequence shown here is derived from an EMBL/GenBank/DDBJ whole genome shotgun (WGS) entry which is preliminary data.</text>
</comment>
<protein>
    <submittedName>
        <fullName evidence="2">Glycosyltransferase, exosortase A system-associated</fullName>
    </submittedName>
</protein>
<dbReference type="RefSeq" id="WP_159797345.1">
    <property type="nucleotide sequence ID" value="NZ_WTYM01000057.1"/>
</dbReference>
<dbReference type="PANTHER" id="PTHR45947">
    <property type="entry name" value="SULFOQUINOVOSYL TRANSFERASE SQD2"/>
    <property type="match status" value="1"/>
</dbReference>
<dbReference type="InterPro" id="IPR050194">
    <property type="entry name" value="Glycosyltransferase_grp1"/>
</dbReference>
<dbReference type="Pfam" id="PF13692">
    <property type="entry name" value="Glyco_trans_1_4"/>
    <property type="match status" value="1"/>
</dbReference>
<dbReference type="PANTHER" id="PTHR45947:SF3">
    <property type="entry name" value="SULFOQUINOVOSYL TRANSFERASE SQD2"/>
    <property type="match status" value="1"/>
</dbReference>
<dbReference type="Pfam" id="PF13579">
    <property type="entry name" value="Glyco_trans_4_4"/>
    <property type="match status" value="1"/>
</dbReference>
<evidence type="ECO:0000313" key="2">
    <source>
        <dbReference type="EMBL" id="MXO60754.1"/>
    </source>
</evidence>
<dbReference type="Proteomes" id="UP000433652">
    <property type="component" value="Unassembled WGS sequence"/>
</dbReference>
<reference evidence="2 3" key="1">
    <citation type="submission" date="2019-12" db="EMBL/GenBank/DDBJ databases">
        <title>Genomic-based taxomic classification of the family Erythrobacteraceae.</title>
        <authorList>
            <person name="Xu L."/>
        </authorList>
    </citation>
    <scope>NUCLEOTIDE SEQUENCE [LARGE SCALE GENOMIC DNA]</scope>
    <source>
        <strain evidence="2 3">MCCC 1K01500</strain>
    </source>
</reference>
<dbReference type="InterPro" id="IPR024004">
    <property type="entry name" value="PEP-CTERM/XrtA_GlycosylTrfase"/>
</dbReference>
<feature type="domain" description="Glycosyltransferase subfamily 4-like N-terminal" evidence="1">
    <location>
        <begin position="17"/>
        <end position="189"/>
    </location>
</feature>
<keyword evidence="3" id="KW-1185">Reference proteome</keyword>
<evidence type="ECO:0000313" key="3">
    <source>
        <dbReference type="Proteomes" id="UP000433652"/>
    </source>
</evidence>
<dbReference type="CDD" id="cd03794">
    <property type="entry name" value="GT4_WbuB-like"/>
    <property type="match status" value="1"/>
</dbReference>
<dbReference type="SUPFAM" id="SSF53756">
    <property type="entry name" value="UDP-Glycosyltransferase/glycogen phosphorylase"/>
    <property type="match status" value="1"/>
</dbReference>
<keyword evidence="2" id="KW-0808">Transferase</keyword>
<sequence>MTRVLHVLDHSLPLHSGYTFRTRAILKAQQAAGIEVRGVTGMRHAAEGPASEDIDGLAFRRTPGAASGPVGLREWREIGALARTVEQIAREWRPDVIHAHSPALCGMAAARAARALDLPLVYEIRAFWEDAAVGNGTSRDGSVKYRLTRELENRAIAASDAVVTICQGLRGDLMTRGVAAEKITVMPNGVDLTLFGAPPPRDEGLARDLDIGEGPVIGFIGSFYDYEGLDDLIDAMPALVRSHPEARLLLVGGGPMEAALKARSEASSAAHAIRFTGRVPHSEVERYYSLCQVMAYPRKRSRLTDLVTPLKPLEAMVQGRIVAASDVGGHRELVTDGLTGVLFPADDPVACAARLAALLDSRAYWDAMRQAGQAHVAAYHDWARNIHRYQDIYQVLVGAAHRGRTRAAA</sequence>
<evidence type="ECO:0000259" key="1">
    <source>
        <dbReference type="Pfam" id="PF13579"/>
    </source>
</evidence>
<dbReference type="EMBL" id="WTYM01000057">
    <property type="protein sequence ID" value="MXO60754.1"/>
    <property type="molecule type" value="Genomic_DNA"/>
</dbReference>
<dbReference type="NCBIfam" id="TIGR04063">
    <property type="entry name" value="stp3"/>
    <property type="match status" value="1"/>
</dbReference>
<proteinExistence type="predicted"/>
<dbReference type="GO" id="GO:0016758">
    <property type="term" value="F:hexosyltransferase activity"/>
    <property type="evidence" value="ECO:0007669"/>
    <property type="project" value="TreeGrafter"/>
</dbReference>
<dbReference type="OrthoDB" id="9790710at2"/>
<gene>
    <name evidence="2" type="ORF">GRI89_14520</name>
</gene>
<dbReference type="AlphaFoldDB" id="A0A6I4SXD9"/>
<dbReference type="InterPro" id="IPR028098">
    <property type="entry name" value="Glyco_trans_4-like_N"/>
</dbReference>
<dbReference type="Gene3D" id="3.40.50.2000">
    <property type="entry name" value="Glycogen Phosphorylase B"/>
    <property type="match status" value="2"/>
</dbReference>
<accession>A0A6I4SXD9</accession>